<dbReference type="InterPro" id="IPR043129">
    <property type="entry name" value="ATPase_NBD"/>
</dbReference>
<dbReference type="SMART" id="SM00268">
    <property type="entry name" value="ACTIN"/>
    <property type="match status" value="1"/>
</dbReference>
<accession>A0A182W550</accession>
<dbReference type="Pfam" id="PF00022">
    <property type="entry name" value="Actin"/>
    <property type="match status" value="1"/>
</dbReference>
<dbReference type="Proteomes" id="UP000075920">
    <property type="component" value="Unassembled WGS sequence"/>
</dbReference>
<evidence type="ECO:0000256" key="1">
    <source>
        <dbReference type="RuleBase" id="RU000487"/>
    </source>
</evidence>
<dbReference type="Gene3D" id="3.30.420.40">
    <property type="match status" value="3"/>
</dbReference>
<reference evidence="2" key="2">
    <citation type="submission" date="2020-05" db="UniProtKB">
        <authorList>
            <consortium name="EnsemblMetazoa"/>
        </authorList>
    </citation>
    <scope>IDENTIFICATION</scope>
    <source>
        <strain evidence="2">MINIMUS1</strain>
    </source>
</reference>
<dbReference type="SUPFAM" id="SSF53067">
    <property type="entry name" value="Actin-like ATPase domain"/>
    <property type="match status" value="2"/>
</dbReference>
<dbReference type="AlphaFoldDB" id="A0A182W550"/>
<dbReference type="STRING" id="112268.A0A182W550"/>
<keyword evidence="3" id="KW-1185">Reference proteome</keyword>
<name>A0A182W550_9DIPT</name>
<protein>
    <recommendedName>
        <fullName evidence="4">Actin-related protein 2</fullName>
    </recommendedName>
</protein>
<organism evidence="2 3">
    <name type="scientific">Anopheles minimus</name>
    <dbReference type="NCBI Taxonomy" id="112268"/>
    <lineage>
        <taxon>Eukaryota</taxon>
        <taxon>Metazoa</taxon>
        <taxon>Ecdysozoa</taxon>
        <taxon>Arthropoda</taxon>
        <taxon>Hexapoda</taxon>
        <taxon>Insecta</taxon>
        <taxon>Pterygota</taxon>
        <taxon>Neoptera</taxon>
        <taxon>Endopterygota</taxon>
        <taxon>Diptera</taxon>
        <taxon>Nematocera</taxon>
        <taxon>Culicoidea</taxon>
        <taxon>Culicidae</taxon>
        <taxon>Anophelinae</taxon>
        <taxon>Anopheles</taxon>
    </lineage>
</organism>
<dbReference type="InterPro" id="IPR004000">
    <property type="entry name" value="Actin"/>
</dbReference>
<dbReference type="EnsemblMetazoa" id="AMIN005463-RA">
    <property type="protein sequence ID" value="AMIN005463-PA"/>
    <property type="gene ID" value="AMIN005463"/>
</dbReference>
<sequence length="208" mass="23371">MDSRGRHVIVCDNGTGFVKCGYAGSNFPAHIFPSMVGRPIIRAVNKIGDIEVKDLHVDLPDGRMIKVGGERFEAPEALFQPHLINVEGQGIAELVFSTIQAADIDMRSELYKHIVLSGGSTMYPGLPSRLEREIKQLYLERVLKNDIDKLSRFKIRIEDPPRRKDMVFIGGAVLAEVTKDRDAFWMSKAEYQEQGLNVLKKLSTRTSN</sequence>
<reference evidence="3" key="1">
    <citation type="submission" date="2013-03" db="EMBL/GenBank/DDBJ databases">
        <title>The Genome Sequence of Anopheles minimus MINIMUS1.</title>
        <authorList>
            <consortium name="The Broad Institute Genomics Platform"/>
            <person name="Neafsey D.E."/>
            <person name="Walton C."/>
            <person name="Walker B."/>
            <person name="Young S.K."/>
            <person name="Zeng Q."/>
            <person name="Gargeya S."/>
            <person name="Fitzgerald M."/>
            <person name="Haas B."/>
            <person name="Abouelleil A."/>
            <person name="Allen A.W."/>
            <person name="Alvarado L."/>
            <person name="Arachchi H.M."/>
            <person name="Berlin A.M."/>
            <person name="Chapman S.B."/>
            <person name="Gainer-Dewar J."/>
            <person name="Goldberg J."/>
            <person name="Griggs A."/>
            <person name="Gujja S."/>
            <person name="Hansen M."/>
            <person name="Howarth C."/>
            <person name="Imamovic A."/>
            <person name="Ireland A."/>
            <person name="Larimer J."/>
            <person name="McCowan C."/>
            <person name="Murphy C."/>
            <person name="Pearson M."/>
            <person name="Poon T.W."/>
            <person name="Priest M."/>
            <person name="Roberts A."/>
            <person name="Saif S."/>
            <person name="Shea T."/>
            <person name="Sisk P."/>
            <person name="Sykes S."/>
            <person name="Wortman J."/>
            <person name="Nusbaum C."/>
            <person name="Birren B."/>
        </authorList>
    </citation>
    <scope>NUCLEOTIDE SEQUENCE [LARGE SCALE GENOMIC DNA]</scope>
    <source>
        <strain evidence="3">MINIMUS1</strain>
    </source>
</reference>
<evidence type="ECO:0000313" key="3">
    <source>
        <dbReference type="Proteomes" id="UP000075920"/>
    </source>
</evidence>
<dbReference type="PANTHER" id="PTHR11937">
    <property type="entry name" value="ACTIN"/>
    <property type="match status" value="1"/>
</dbReference>
<comment type="similarity">
    <text evidence="1">Belongs to the actin family.</text>
</comment>
<dbReference type="Gene3D" id="3.90.640.10">
    <property type="entry name" value="Actin, Chain A, domain 4"/>
    <property type="match status" value="1"/>
</dbReference>
<dbReference type="VEuPathDB" id="VectorBase:AMIN005463"/>
<evidence type="ECO:0008006" key="4">
    <source>
        <dbReference type="Google" id="ProtNLM"/>
    </source>
</evidence>
<proteinExistence type="inferred from homology"/>
<evidence type="ECO:0000313" key="2">
    <source>
        <dbReference type="EnsemblMetazoa" id="AMIN005463-PA"/>
    </source>
</evidence>